<reference evidence="4 5" key="1">
    <citation type="journal article" date="2018" name="Nat. Ecol. Evol.">
        <title>Pezizomycetes genomes reveal the molecular basis of ectomycorrhizal truffle lifestyle.</title>
        <authorList>
            <person name="Murat C."/>
            <person name="Payen T."/>
            <person name="Noel B."/>
            <person name="Kuo A."/>
            <person name="Morin E."/>
            <person name="Chen J."/>
            <person name="Kohler A."/>
            <person name="Krizsan K."/>
            <person name="Balestrini R."/>
            <person name="Da Silva C."/>
            <person name="Montanini B."/>
            <person name="Hainaut M."/>
            <person name="Levati E."/>
            <person name="Barry K.W."/>
            <person name="Belfiori B."/>
            <person name="Cichocki N."/>
            <person name="Clum A."/>
            <person name="Dockter R.B."/>
            <person name="Fauchery L."/>
            <person name="Guy J."/>
            <person name="Iotti M."/>
            <person name="Le Tacon F."/>
            <person name="Lindquist E.A."/>
            <person name="Lipzen A."/>
            <person name="Malagnac F."/>
            <person name="Mello A."/>
            <person name="Molinier V."/>
            <person name="Miyauchi S."/>
            <person name="Poulain J."/>
            <person name="Riccioni C."/>
            <person name="Rubini A."/>
            <person name="Sitrit Y."/>
            <person name="Splivallo R."/>
            <person name="Traeger S."/>
            <person name="Wang M."/>
            <person name="Zifcakova L."/>
            <person name="Wipf D."/>
            <person name="Zambonelli A."/>
            <person name="Paolocci F."/>
            <person name="Nowrousian M."/>
            <person name="Ottonello S."/>
            <person name="Baldrian P."/>
            <person name="Spatafora J.W."/>
            <person name="Henrissat B."/>
            <person name="Nagy L.G."/>
            <person name="Aury J.M."/>
            <person name="Wincker P."/>
            <person name="Grigoriev I.V."/>
            <person name="Bonfante P."/>
            <person name="Martin F.M."/>
        </authorList>
    </citation>
    <scope>NUCLEOTIDE SEQUENCE [LARGE SCALE GENOMIC DNA]</scope>
    <source>
        <strain evidence="4 5">RN42</strain>
    </source>
</reference>
<gene>
    <name evidence="4" type="ORF">BJ508DRAFT_314253</name>
</gene>
<evidence type="ECO:0000256" key="3">
    <source>
        <dbReference type="SAM" id="SignalP"/>
    </source>
</evidence>
<accession>A0A3N4HKB3</accession>
<keyword evidence="2" id="KW-1133">Transmembrane helix</keyword>
<evidence type="ECO:0000313" key="5">
    <source>
        <dbReference type="Proteomes" id="UP000275078"/>
    </source>
</evidence>
<name>A0A3N4HKB3_ASCIM</name>
<sequence>MVIPCFHQILFPVLLMLLCGALAQCVLAEACAMTGKDAGTFSESARKSISKYMGFAPIDSNKPSSDPHPSPSDPVECMQKRKPDDNANSYTFGMPGSTRQGAGGLVSQEKASGRDLTCGFGFLVTLYHPCDRVSFMLLRAFILGMVFFIAGSSSWLALSQYNYNSQHTHLTPFPGTYSQRSPIKQSQQL</sequence>
<keyword evidence="2" id="KW-0812">Transmembrane</keyword>
<dbReference type="EMBL" id="ML119838">
    <property type="protein sequence ID" value="RPA72988.1"/>
    <property type="molecule type" value="Genomic_DNA"/>
</dbReference>
<dbReference type="Proteomes" id="UP000275078">
    <property type="component" value="Unassembled WGS sequence"/>
</dbReference>
<keyword evidence="2" id="KW-0472">Membrane</keyword>
<dbReference type="AlphaFoldDB" id="A0A3N4HKB3"/>
<organism evidence="4 5">
    <name type="scientific">Ascobolus immersus RN42</name>
    <dbReference type="NCBI Taxonomy" id="1160509"/>
    <lineage>
        <taxon>Eukaryota</taxon>
        <taxon>Fungi</taxon>
        <taxon>Dikarya</taxon>
        <taxon>Ascomycota</taxon>
        <taxon>Pezizomycotina</taxon>
        <taxon>Pezizomycetes</taxon>
        <taxon>Pezizales</taxon>
        <taxon>Ascobolaceae</taxon>
        <taxon>Ascobolus</taxon>
    </lineage>
</organism>
<feature type="transmembrane region" description="Helical" evidence="2">
    <location>
        <begin position="136"/>
        <end position="158"/>
    </location>
</feature>
<protein>
    <submittedName>
        <fullName evidence="4">Uncharacterized protein</fullName>
    </submittedName>
</protein>
<keyword evidence="3" id="KW-0732">Signal</keyword>
<evidence type="ECO:0000313" key="4">
    <source>
        <dbReference type="EMBL" id="RPA72988.1"/>
    </source>
</evidence>
<feature type="signal peptide" evidence="3">
    <location>
        <begin position="1"/>
        <end position="23"/>
    </location>
</feature>
<feature type="region of interest" description="Disordered" evidence="1">
    <location>
        <begin position="56"/>
        <end position="80"/>
    </location>
</feature>
<feature type="chain" id="PRO_5017971376" evidence="3">
    <location>
        <begin position="24"/>
        <end position="189"/>
    </location>
</feature>
<evidence type="ECO:0000256" key="1">
    <source>
        <dbReference type="SAM" id="MobiDB-lite"/>
    </source>
</evidence>
<evidence type="ECO:0000256" key="2">
    <source>
        <dbReference type="SAM" id="Phobius"/>
    </source>
</evidence>
<proteinExistence type="predicted"/>
<keyword evidence="5" id="KW-1185">Reference proteome</keyword>